<accession>A0A8X6UFQ1</accession>
<gene>
    <name evidence="1" type="ORF">NPIL_402751</name>
</gene>
<dbReference type="OrthoDB" id="6515318at2759"/>
<organism evidence="1 2">
    <name type="scientific">Nephila pilipes</name>
    <name type="common">Giant wood spider</name>
    <name type="synonym">Nephila maculata</name>
    <dbReference type="NCBI Taxonomy" id="299642"/>
    <lineage>
        <taxon>Eukaryota</taxon>
        <taxon>Metazoa</taxon>
        <taxon>Ecdysozoa</taxon>
        <taxon>Arthropoda</taxon>
        <taxon>Chelicerata</taxon>
        <taxon>Arachnida</taxon>
        <taxon>Araneae</taxon>
        <taxon>Araneomorphae</taxon>
        <taxon>Entelegynae</taxon>
        <taxon>Araneoidea</taxon>
        <taxon>Nephilidae</taxon>
        <taxon>Nephila</taxon>
    </lineage>
</organism>
<sequence>MLDYNMDLSNKSRDKSWENISNEWKEFSHRPRKEAVVNFRLKIRHDCLVEQLKSIGILTNSLCPICKTDTMNREHLLVCLGVDPILQLRADVCLLY</sequence>
<comment type="caution">
    <text evidence="1">The sequence shown here is derived from an EMBL/GenBank/DDBJ whole genome shotgun (WGS) entry which is preliminary data.</text>
</comment>
<evidence type="ECO:0000313" key="2">
    <source>
        <dbReference type="Proteomes" id="UP000887013"/>
    </source>
</evidence>
<dbReference type="Proteomes" id="UP000887013">
    <property type="component" value="Unassembled WGS sequence"/>
</dbReference>
<name>A0A8X6UFQ1_NEPPI</name>
<reference evidence="1" key="1">
    <citation type="submission" date="2020-08" db="EMBL/GenBank/DDBJ databases">
        <title>Multicomponent nature underlies the extraordinary mechanical properties of spider dragline silk.</title>
        <authorList>
            <person name="Kono N."/>
            <person name="Nakamura H."/>
            <person name="Mori M."/>
            <person name="Yoshida Y."/>
            <person name="Ohtoshi R."/>
            <person name="Malay A.D."/>
            <person name="Moran D.A.P."/>
            <person name="Tomita M."/>
            <person name="Numata K."/>
            <person name="Arakawa K."/>
        </authorList>
    </citation>
    <scope>NUCLEOTIDE SEQUENCE</scope>
</reference>
<protein>
    <submittedName>
        <fullName evidence="1">Uncharacterized protein</fullName>
    </submittedName>
</protein>
<dbReference type="EMBL" id="BMAW01077317">
    <property type="protein sequence ID" value="GFU05705.1"/>
    <property type="molecule type" value="Genomic_DNA"/>
</dbReference>
<keyword evidence="2" id="KW-1185">Reference proteome</keyword>
<dbReference type="AlphaFoldDB" id="A0A8X6UFQ1"/>
<proteinExistence type="predicted"/>
<evidence type="ECO:0000313" key="1">
    <source>
        <dbReference type="EMBL" id="GFU05705.1"/>
    </source>
</evidence>